<dbReference type="AlphaFoldDB" id="A0A1M5WEM4"/>
<protein>
    <submittedName>
        <fullName evidence="1">Uncharacterized protein</fullName>
    </submittedName>
</protein>
<gene>
    <name evidence="1" type="ORF">SAMN02745941_01055</name>
</gene>
<sequence>MEENKLMKISDSVVTKQTFMEIKAFNEETLEYGLKLSDEDIKTILRTRSESLRNNGRVEFGGAIIKNIIEVFCDSPYISQYNYLETLDELIEIFYYYKNETLDFVGDDELIEIMKSYFDNECQGSLEQLRDKYLDSIAHNIKYGVKDYLKIDDKEEDQEEDEQQDY</sequence>
<evidence type="ECO:0000313" key="2">
    <source>
        <dbReference type="Proteomes" id="UP000184241"/>
    </source>
</evidence>
<evidence type="ECO:0000313" key="1">
    <source>
        <dbReference type="EMBL" id="SHH85848.1"/>
    </source>
</evidence>
<organism evidence="1 2">
    <name type="scientific">Clostridium intestinale DSM 6191</name>
    <dbReference type="NCBI Taxonomy" id="1121320"/>
    <lineage>
        <taxon>Bacteria</taxon>
        <taxon>Bacillati</taxon>
        <taxon>Bacillota</taxon>
        <taxon>Clostridia</taxon>
        <taxon>Eubacteriales</taxon>
        <taxon>Clostridiaceae</taxon>
        <taxon>Clostridium</taxon>
    </lineage>
</organism>
<dbReference type="Proteomes" id="UP000184241">
    <property type="component" value="Unassembled WGS sequence"/>
</dbReference>
<dbReference type="Pfam" id="PF19848">
    <property type="entry name" value="DUF6323"/>
    <property type="match status" value="1"/>
</dbReference>
<dbReference type="InterPro" id="IPR046286">
    <property type="entry name" value="DUF6323"/>
</dbReference>
<dbReference type="RefSeq" id="WP_073017429.1">
    <property type="nucleotide sequence ID" value="NZ_FQXU01000004.1"/>
</dbReference>
<name>A0A1M5WEM4_9CLOT</name>
<dbReference type="EMBL" id="FQXU01000004">
    <property type="protein sequence ID" value="SHH85848.1"/>
    <property type="molecule type" value="Genomic_DNA"/>
</dbReference>
<reference evidence="1 2" key="1">
    <citation type="submission" date="2016-11" db="EMBL/GenBank/DDBJ databases">
        <authorList>
            <person name="Jaros S."/>
            <person name="Januszkiewicz K."/>
            <person name="Wedrychowicz H."/>
        </authorList>
    </citation>
    <scope>NUCLEOTIDE SEQUENCE [LARGE SCALE GENOMIC DNA]</scope>
    <source>
        <strain evidence="1 2">DSM 6191</strain>
    </source>
</reference>
<proteinExistence type="predicted"/>
<accession>A0A1M5WEM4</accession>